<dbReference type="GO" id="GO:0008641">
    <property type="term" value="F:ubiquitin-like modifier activating enzyme activity"/>
    <property type="evidence" value="ECO:0007669"/>
    <property type="project" value="InterPro"/>
</dbReference>
<gene>
    <name evidence="2" type="ORF">HNP65_000450</name>
</gene>
<dbReference type="RefSeq" id="WP_184618763.1">
    <property type="nucleotide sequence ID" value="NZ_JACHEX010000001.1"/>
</dbReference>
<feature type="domain" description="THIF-type NAD/FAD binding fold" evidence="1">
    <location>
        <begin position="15"/>
        <end position="217"/>
    </location>
</feature>
<evidence type="ECO:0000259" key="1">
    <source>
        <dbReference type="Pfam" id="PF00899"/>
    </source>
</evidence>
<name>A0A841GRB8_9BACT</name>
<reference evidence="2 3" key="1">
    <citation type="submission" date="2020-08" db="EMBL/GenBank/DDBJ databases">
        <title>Genomic Encyclopedia of Type Strains, Phase IV (KMG-IV): sequencing the most valuable type-strain genomes for metagenomic binning, comparative biology and taxonomic classification.</title>
        <authorList>
            <person name="Goeker M."/>
        </authorList>
    </citation>
    <scope>NUCLEOTIDE SEQUENCE [LARGE SCALE GENOMIC DNA]</scope>
    <source>
        <strain evidence="2 3">DSM 13481</strain>
    </source>
</reference>
<dbReference type="InterPro" id="IPR035985">
    <property type="entry name" value="Ubiquitin-activating_enz"/>
</dbReference>
<proteinExistence type="predicted"/>
<dbReference type="EMBL" id="JACHEX010000001">
    <property type="protein sequence ID" value="MBB6062028.1"/>
    <property type="molecule type" value="Genomic_DNA"/>
</dbReference>
<dbReference type="PANTHER" id="PTHR10953">
    <property type="entry name" value="UBIQUITIN-ACTIVATING ENZYME E1"/>
    <property type="match status" value="1"/>
</dbReference>
<organism evidence="2 3">
    <name type="scientific">Thermosipho japonicus</name>
    <dbReference type="NCBI Taxonomy" id="90323"/>
    <lineage>
        <taxon>Bacteria</taxon>
        <taxon>Thermotogati</taxon>
        <taxon>Thermotogota</taxon>
        <taxon>Thermotogae</taxon>
        <taxon>Thermotogales</taxon>
        <taxon>Fervidobacteriaceae</taxon>
        <taxon>Thermosipho</taxon>
    </lineage>
</organism>
<keyword evidence="2" id="KW-0808">Transferase</keyword>
<comment type="caution">
    <text evidence="2">The sequence shown here is derived from an EMBL/GenBank/DDBJ whole genome shotgun (WGS) entry which is preliminary data.</text>
</comment>
<evidence type="ECO:0000313" key="3">
    <source>
        <dbReference type="Proteomes" id="UP000555828"/>
    </source>
</evidence>
<dbReference type="Pfam" id="PF00899">
    <property type="entry name" value="ThiF"/>
    <property type="match status" value="1"/>
</dbReference>
<dbReference type="GO" id="GO:0004792">
    <property type="term" value="F:thiosulfate-cyanide sulfurtransferase activity"/>
    <property type="evidence" value="ECO:0007669"/>
    <property type="project" value="TreeGrafter"/>
</dbReference>
<evidence type="ECO:0000313" key="2">
    <source>
        <dbReference type="EMBL" id="MBB6062028.1"/>
    </source>
</evidence>
<dbReference type="InterPro" id="IPR000594">
    <property type="entry name" value="ThiF_NAD_FAD-bd"/>
</dbReference>
<protein>
    <submittedName>
        <fullName evidence="2">Molybdopterin/thiamine biosynthesis adenylyltransferase</fullName>
    </submittedName>
</protein>
<keyword evidence="2" id="KW-0548">Nucleotidyltransferase</keyword>
<dbReference type="CDD" id="cd00757">
    <property type="entry name" value="ThiF_MoeB_HesA_family"/>
    <property type="match status" value="1"/>
</dbReference>
<dbReference type="SUPFAM" id="SSF69572">
    <property type="entry name" value="Activating enzymes of the ubiquitin-like proteins"/>
    <property type="match status" value="1"/>
</dbReference>
<accession>A0A841GRB8</accession>
<dbReference type="GO" id="GO:0016779">
    <property type="term" value="F:nucleotidyltransferase activity"/>
    <property type="evidence" value="ECO:0007669"/>
    <property type="project" value="UniProtKB-KW"/>
</dbReference>
<dbReference type="Proteomes" id="UP000555828">
    <property type="component" value="Unassembled WGS sequence"/>
</dbReference>
<dbReference type="InterPro" id="IPR045886">
    <property type="entry name" value="ThiF/MoeB/HesA"/>
</dbReference>
<dbReference type="Gene3D" id="3.40.50.720">
    <property type="entry name" value="NAD(P)-binding Rossmann-like Domain"/>
    <property type="match status" value="1"/>
</dbReference>
<sequence length="218" mass="24577">MLDISRHKKLISGLNLKNIKILVAGAGGLGSTILNNLVRIGFENIIIYDPKIIDPPDLNRQILYNQEDLYENKALIALKKLKKINQNCNIKAIDKALPTYFNEKVDIAFDCMDNIEGRLVLEKICKKLQIPMIHGAVQEFSGQVTVIIPQITKSLLDIYEGFDIPKTPQVFPPTVLVTASIQVSEAIKILKGDFKNALVNKILFFNLLYNDFEILQLN</sequence>
<dbReference type="AlphaFoldDB" id="A0A841GRB8"/>
<keyword evidence="3" id="KW-1185">Reference proteome</keyword>
<dbReference type="PANTHER" id="PTHR10953:SF102">
    <property type="entry name" value="ADENYLYLTRANSFERASE AND SULFURTRANSFERASE MOCS3"/>
    <property type="match status" value="1"/>
</dbReference>
<dbReference type="GO" id="GO:0005737">
    <property type="term" value="C:cytoplasm"/>
    <property type="evidence" value="ECO:0007669"/>
    <property type="project" value="TreeGrafter"/>
</dbReference>